<organism evidence="2 3">
    <name type="scientific">Pichia sorbitophila (strain ATCC MYA-4447 / BCRC 22081 / CBS 7064 / NBRC 10061 / NRRL Y-12695)</name>
    <name type="common">Hybrid yeast</name>
    <dbReference type="NCBI Taxonomy" id="559304"/>
    <lineage>
        <taxon>Eukaryota</taxon>
        <taxon>Fungi</taxon>
        <taxon>Dikarya</taxon>
        <taxon>Ascomycota</taxon>
        <taxon>Saccharomycotina</taxon>
        <taxon>Pichiomycetes</taxon>
        <taxon>Debaryomycetaceae</taxon>
        <taxon>Millerozyma</taxon>
    </lineage>
</organism>
<gene>
    <name evidence="2" type="primary">Piso0_000841</name>
    <name evidence="2" type="ORF">GNLVRS01_PISO0D05283g</name>
</gene>
<evidence type="ECO:0000313" key="2">
    <source>
        <dbReference type="EMBL" id="CCE78811.1"/>
    </source>
</evidence>
<dbReference type="AlphaFoldDB" id="G8YQ76"/>
<evidence type="ECO:0000313" key="3">
    <source>
        <dbReference type="Proteomes" id="UP000005222"/>
    </source>
</evidence>
<protein>
    <submittedName>
        <fullName evidence="2">Piso0_000841 protein</fullName>
    </submittedName>
</protein>
<reference evidence="2 3" key="1">
    <citation type="journal article" date="2012" name="G3 (Bethesda)">
        <title>Pichia sorbitophila, an interspecies yeast hybrid reveals early steps of genome resolution following polyploidization.</title>
        <authorList>
            <person name="Leh Louis V."/>
            <person name="Despons L."/>
            <person name="Friedrich A."/>
            <person name="Martin T."/>
            <person name="Durrens P."/>
            <person name="Casaregola S."/>
            <person name="Neuveglise C."/>
            <person name="Fairhead C."/>
            <person name="Marck C."/>
            <person name="Cruz J.A."/>
            <person name="Straub M.L."/>
            <person name="Kugler V."/>
            <person name="Sacerdot C."/>
            <person name="Uzunov Z."/>
            <person name="Thierry A."/>
            <person name="Weiss S."/>
            <person name="Bleykasten C."/>
            <person name="De Montigny J."/>
            <person name="Jacques N."/>
            <person name="Jung P."/>
            <person name="Lemaire M."/>
            <person name="Mallet S."/>
            <person name="Morel G."/>
            <person name="Richard G.F."/>
            <person name="Sarkar A."/>
            <person name="Savel G."/>
            <person name="Schacherer J."/>
            <person name="Seret M.L."/>
            <person name="Talla E."/>
            <person name="Samson G."/>
            <person name="Jubin C."/>
            <person name="Poulain J."/>
            <person name="Vacherie B."/>
            <person name="Barbe V."/>
            <person name="Pelletier E."/>
            <person name="Sherman D.J."/>
            <person name="Westhof E."/>
            <person name="Weissenbach J."/>
            <person name="Baret P.V."/>
            <person name="Wincker P."/>
            <person name="Gaillardin C."/>
            <person name="Dujon B."/>
            <person name="Souciet J.L."/>
        </authorList>
    </citation>
    <scope>NUCLEOTIDE SEQUENCE [LARGE SCALE GENOMIC DNA]</scope>
    <source>
        <strain evidence="3">ATCC MYA-4447 / BCRC 22081 / CBS 7064 / NBRC 10061 / NRRL Y-12695</strain>
    </source>
</reference>
<dbReference type="EMBL" id="FO082056">
    <property type="protein sequence ID" value="CCE78811.1"/>
    <property type="molecule type" value="Genomic_DNA"/>
</dbReference>
<proteinExistence type="predicted"/>
<name>G8YQ76_PICSO</name>
<dbReference type="Proteomes" id="UP000005222">
    <property type="component" value="Chromosome D"/>
</dbReference>
<dbReference type="HOGENOM" id="CLU_186295_0_0_1"/>
<dbReference type="STRING" id="559304.G8YQ76"/>
<dbReference type="OMA" id="KWTVHES"/>
<sequence>MSRTKKWNSREEAGEPKWFTHHGSFHSDPRGVKKQGAGKGNWGRPGDELWDDADDLERSRAPGRRNSNHQKNEVELKELNASVESQLYA</sequence>
<accession>G8YQ76</accession>
<keyword evidence="3" id="KW-1185">Reference proteome</keyword>
<dbReference type="FunCoup" id="G8YQ76">
    <property type="interactions" value="226"/>
</dbReference>
<feature type="region of interest" description="Disordered" evidence="1">
    <location>
        <begin position="1"/>
        <end position="89"/>
    </location>
</feature>
<dbReference type="OrthoDB" id="2122308at2759"/>
<dbReference type="eggNOG" id="ENOG502S4WH">
    <property type="taxonomic scope" value="Eukaryota"/>
</dbReference>
<evidence type="ECO:0000256" key="1">
    <source>
        <dbReference type="SAM" id="MobiDB-lite"/>
    </source>
</evidence>
<dbReference type="InParanoid" id="G8YQ76"/>